<organism evidence="5">
    <name type="scientific">Neobacillus citreus</name>
    <dbReference type="NCBI Taxonomy" id="2833578"/>
    <lineage>
        <taxon>Bacteria</taxon>
        <taxon>Bacillati</taxon>
        <taxon>Bacillota</taxon>
        <taxon>Bacilli</taxon>
        <taxon>Bacillales</taxon>
        <taxon>Bacillaceae</taxon>
        <taxon>Neobacillus</taxon>
    </lineage>
</organism>
<keyword evidence="7" id="KW-1185">Reference proteome</keyword>
<dbReference type="CDD" id="cd01310">
    <property type="entry name" value="TatD_DNAse"/>
    <property type="match status" value="1"/>
</dbReference>
<feature type="binding site" evidence="4">
    <location>
        <position position="157"/>
    </location>
    <ligand>
        <name>a divalent metal cation</name>
        <dbReference type="ChEBI" id="CHEBI:60240"/>
        <label>2</label>
    </ligand>
</feature>
<dbReference type="AlphaFoldDB" id="A0A942T4F9"/>
<evidence type="ECO:0000256" key="3">
    <source>
        <dbReference type="ARBA" id="ARBA00022801"/>
    </source>
</evidence>
<evidence type="ECO:0000256" key="2">
    <source>
        <dbReference type="ARBA" id="ARBA00022723"/>
    </source>
</evidence>
<dbReference type="GO" id="GO:0046872">
    <property type="term" value="F:metal ion binding"/>
    <property type="evidence" value="ECO:0007669"/>
    <property type="project" value="UniProtKB-KW"/>
</dbReference>
<reference evidence="5" key="1">
    <citation type="submission" date="2021-05" db="EMBL/GenBank/DDBJ databases">
        <title>Novel Bacillus species.</title>
        <authorList>
            <person name="Liu G."/>
        </authorList>
    </citation>
    <scope>NUCLEOTIDE SEQUENCE</scope>
    <source>
        <strain evidence="5 7">FJAT-50051</strain>
    </source>
</reference>
<dbReference type="Proteomes" id="UP000677265">
    <property type="component" value="Unassembled WGS sequence"/>
</dbReference>
<name>A0A942T4F9_9BACI</name>
<dbReference type="InterPro" id="IPR032466">
    <property type="entry name" value="Metal_Hydrolase"/>
</dbReference>
<feature type="binding site" evidence="4">
    <location>
        <position position="133"/>
    </location>
    <ligand>
        <name>a divalent metal cation</name>
        <dbReference type="ChEBI" id="CHEBI:60240"/>
        <label>2</label>
    </ligand>
</feature>
<proteinExistence type="inferred from homology"/>
<dbReference type="Gene3D" id="3.20.20.140">
    <property type="entry name" value="Metal-dependent hydrolases"/>
    <property type="match status" value="1"/>
</dbReference>
<accession>A0A942T4F9</accession>
<dbReference type="GO" id="GO:0016788">
    <property type="term" value="F:hydrolase activity, acting on ester bonds"/>
    <property type="evidence" value="ECO:0007669"/>
    <property type="project" value="InterPro"/>
</dbReference>
<dbReference type="SUPFAM" id="SSF51556">
    <property type="entry name" value="Metallo-dependent hydrolases"/>
    <property type="match status" value="1"/>
</dbReference>
<evidence type="ECO:0000313" key="7">
    <source>
        <dbReference type="Proteomes" id="UP000677265"/>
    </source>
</evidence>
<evidence type="ECO:0000256" key="1">
    <source>
        <dbReference type="ARBA" id="ARBA00009275"/>
    </source>
</evidence>
<dbReference type="PANTHER" id="PTHR46317:SF1">
    <property type="entry name" value="HYDROLASE, TATD FAMILY"/>
    <property type="match status" value="1"/>
</dbReference>
<protein>
    <submittedName>
        <fullName evidence="5">TatD family hydrolase</fullName>
    </submittedName>
</protein>
<dbReference type="InterPro" id="IPR001130">
    <property type="entry name" value="TatD-like"/>
</dbReference>
<gene>
    <name evidence="6" type="ORF">KHB02_003540</name>
    <name evidence="5" type="ORF">KHB02_33070</name>
</gene>
<evidence type="ECO:0000313" key="6">
    <source>
        <dbReference type="EMBL" id="MCH6264596.1"/>
    </source>
</evidence>
<dbReference type="EMBL" id="JAGYPE010000006">
    <property type="protein sequence ID" value="MBS4186225.1"/>
    <property type="molecule type" value="Genomic_DNA"/>
</dbReference>
<comment type="similarity">
    <text evidence="1">Belongs to the metallo-dependent hydrolases superfamily. TatD-type hydrolase family.</text>
</comment>
<dbReference type="Pfam" id="PF01026">
    <property type="entry name" value="TatD_DNase"/>
    <property type="match status" value="1"/>
</dbReference>
<dbReference type="InterPro" id="IPR018228">
    <property type="entry name" value="DNase_TatD-rel_CS"/>
</dbReference>
<feature type="binding site" evidence="4">
    <location>
        <position position="9"/>
    </location>
    <ligand>
        <name>a divalent metal cation</name>
        <dbReference type="ChEBI" id="CHEBI:60240"/>
        <label>1</label>
    </ligand>
</feature>
<dbReference type="PIRSF" id="PIRSF005902">
    <property type="entry name" value="DNase_TatD"/>
    <property type="match status" value="1"/>
</dbReference>
<evidence type="ECO:0000313" key="5">
    <source>
        <dbReference type="EMBL" id="MBS4186225.1"/>
    </source>
</evidence>
<dbReference type="PROSITE" id="PS01137">
    <property type="entry name" value="TATD_1"/>
    <property type="match status" value="1"/>
</dbReference>
<comment type="caution">
    <text evidence="5">The sequence shown here is derived from an EMBL/GenBank/DDBJ whole genome shotgun (WGS) entry which is preliminary data.</text>
</comment>
<feature type="binding site" evidence="4">
    <location>
        <position position="7"/>
    </location>
    <ligand>
        <name>a divalent metal cation</name>
        <dbReference type="ChEBI" id="CHEBI:60240"/>
        <label>1</label>
    </ligand>
</feature>
<keyword evidence="3 5" id="KW-0378">Hydrolase</keyword>
<dbReference type="RefSeq" id="WP_213146008.1">
    <property type="nucleotide sequence ID" value="NZ_JAGYPE020000003.1"/>
</dbReference>
<dbReference type="PANTHER" id="PTHR46317">
    <property type="entry name" value="HYDROLASE OF PHP SUPERFAMILY-RELATED PROTEIN"/>
    <property type="match status" value="1"/>
</dbReference>
<sequence>MKLIDAHIHLDKYKNNEIDSILAGAEWLEAVLAVSYDLESCKRNLQLSRKYQKVKPVFGFHPEQGLPSEAEFSSLIDWMTLHRAEMIAVGEVGLPYYLRQEQRVSSVQFGQYIELLEIFVELAKNWEKPIVLHAVYGDAPIVCDLLEKHSVEKAHFHWFKGDDKTIERMIENGYFISVTPEIVYKEKIQRIAQVYPIEQMMVETDGPWPFEGPFSGKITHPVMMKESISMLAKIKKLTETEVSERVLENTKEFYSI</sequence>
<dbReference type="EMBL" id="JAGYPE020000003">
    <property type="protein sequence ID" value="MCH6264596.1"/>
    <property type="molecule type" value="Genomic_DNA"/>
</dbReference>
<feature type="binding site" evidence="4">
    <location>
        <position position="91"/>
    </location>
    <ligand>
        <name>a divalent metal cation</name>
        <dbReference type="ChEBI" id="CHEBI:60240"/>
        <label>1</label>
    </ligand>
</feature>
<evidence type="ECO:0000256" key="4">
    <source>
        <dbReference type="PIRSR" id="PIRSR005902-1"/>
    </source>
</evidence>
<keyword evidence="2 4" id="KW-0479">Metal-binding</keyword>
<feature type="binding site" evidence="4">
    <location>
        <position position="205"/>
    </location>
    <ligand>
        <name>a divalent metal cation</name>
        <dbReference type="ChEBI" id="CHEBI:60240"/>
        <label>1</label>
    </ligand>
</feature>